<dbReference type="Gene3D" id="3.90.470.20">
    <property type="entry name" value="4'-phosphopantetheinyl transferase domain"/>
    <property type="match status" value="1"/>
</dbReference>
<feature type="domain" description="4'-phosphopantetheinyl transferase" evidence="3">
    <location>
        <begin position="86"/>
        <end position="171"/>
    </location>
</feature>
<accession>A0A0F3KZ97</accession>
<dbReference type="GO" id="GO:0019878">
    <property type="term" value="P:lysine biosynthetic process via aminoadipic acid"/>
    <property type="evidence" value="ECO:0007669"/>
    <property type="project" value="TreeGrafter"/>
</dbReference>
<comment type="caution">
    <text evidence="4">The sequence shown here is derived from an EMBL/GenBank/DDBJ whole genome shotgun (WGS) entry which is preliminary data.</text>
</comment>
<dbReference type="EMBL" id="JZRB01000007">
    <property type="protein sequence ID" value="KJV36491.1"/>
    <property type="molecule type" value="Genomic_DNA"/>
</dbReference>
<dbReference type="PATRIC" id="fig|345309.4.peg.3771"/>
<evidence type="ECO:0000259" key="3">
    <source>
        <dbReference type="Pfam" id="PF01648"/>
    </source>
</evidence>
<dbReference type="PANTHER" id="PTHR12215:SF10">
    <property type="entry name" value="L-AMINOADIPATE-SEMIALDEHYDE DEHYDROGENASE-PHOSPHOPANTETHEINYL TRANSFERASE"/>
    <property type="match status" value="1"/>
</dbReference>
<dbReference type="AlphaFoldDB" id="A0A0F3KZ97"/>
<dbReference type="SUPFAM" id="SSF56214">
    <property type="entry name" value="4'-phosphopantetheinyl transferase"/>
    <property type="match status" value="2"/>
</dbReference>
<dbReference type="Proteomes" id="UP000033651">
    <property type="component" value="Unassembled WGS sequence"/>
</dbReference>
<dbReference type="GO" id="GO:0008897">
    <property type="term" value="F:holo-[acyl-carrier-protein] synthase activity"/>
    <property type="evidence" value="ECO:0007669"/>
    <property type="project" value="InterPro"/>
</dbReference>
<evidence type="ECO:0000313" key="5">
    <source>
        <dbReference type="Proteomes" id="UP000033651"/>
    </source>
</evidence>
<dbReference type="Pfam" id="PF01648">
    <property type="entry name" value="ACPS"/>
    <property type="match status" value="1"/>
</dbReference>
<name>A0A0F3KZ97_9GAMM</name>
<dbReference type="InterPro" id="IPR008278">
    <property type="entry name" value="4-PPantetheinyl_Trfase_dom"/>
</dbReference>
<dbReference type="GO" id="GO:0000287">
    <property type="term" value="F:magnesium ion binding"/>
    <property type="evidence" value="ECO:0007669"/>
    <property type="project" value="InterPro"/>
</dbReference>
<gene>
    <name evidence="4" type="ORF">VI08_03845</name>
</gene>
<dbReference type="GO" id="GO:0005829">
    <property type="term" value="C:cytosol"/>
    <property type="evidence" value="ECO:0007669"/>
    <property type="project" value="TreeGrafter"/>
</dbReference>
<reference evidence="4 5" key="1">
    <citation type="submission" date="2015-03" db="EMBL/GenBank/DDBJ databases">
        <title>Draft genome sequence of Luteibacter yeojuensis strain SU11.</title>
        <authorList>
            <person name="Sulaiman J."/>
            <person name="Priya K."/>
            <person name="Chan K.-G."/>
        </authorList>
    </citation>
    <scope>NUCLEOTIDE SEQUENCE [LARGE SCALE GENOMIC DNA]</scope>
    <source>
        <strain evidence="4 5">SU11</strain>
    </source>
</reference>
<dbReference type="RefSeq" id="WP_045828233.1">
    <property type="nucleotide sequence ID" value="NZ_JZRB01000007.1"/>
</dbReference>
<evidence type="ECO:0000256" key="1">
    <source>
        <dbReference type="ARBA" id="ARBA00010990"/>
    </source>
</evidence>
<dbReference type="InterPro" id="IPR050559">
    <property type="entry name" value="P-Pant_transferase_sf"/>
</dbReference>
<comment type="similarity">
    <text evidence="1">Belongs to the P-Pant transferase superfamily. Gsp/Sfp/HetI/AcpT family.</text>
</comment>
<proteinExistence type="inferred from homology"/>
<evidence type="ECO:0000256" key="2">
    <source>
        <dbReference type="ARBA" id="ARBA00022679"/>
    </source>
</evidence>
<keyword evidence="2" id="KW-0808">Transferase</keyword>
<protein>
    <recommendedName>
        <fullName evidence="3">4'-phosphopantetheinyl transferase domain-containing protein</fullName>
    </recommendedName>
</protein>
<dbReference type="OrthoDB" id="9808281at2"/>
<dbReference type="InterPro" id="IPR037143">
    <property type="entry name" value="4-PPantetheinyl_Trfase_dom_sf"/>
</dbReference>
<organism evidence="4 5">
    <name type="scientific">Luteibacter yeojuensis</name>
    <dbReference type="NCBI Taxonomy" id="345309"/>
    <lineage>
        <taxon>Bacteria</taxon>
        <taxon>Pseudomonadati</taxon>
        <taxon>Pseudomonadota</taxon>
        <taxon>Gammaproteobacteria</taxon>
        <taxon>Lysobacterales</taxon>
        <taxon>Rhodanobacteraceae</taxon>
        <taxon>Luteibacter</taxon>
    </lineage>
</organism>
<dbReference type="PANTHER" id="PTHR12215">
    <property type="entry name" value="PHOSPHOPANTETHEINE TRANSFERASE"/>
    <property type="match status" value="1"/>
</dbReference>
<keyword evidence="5" id="KW-1185">Reference proteome</keyword>
<evidence type="ECO:0000313" key="4">
    <source>
        <dbReference type="EMBL" id="KJV36491.1"/>
    </source>
</evidence>
<sequence length="208" mass="21869">MAFDVPPLPADEIHVWRLPWSTDASQAPPFLALLAGYAGPGAPEVLRGEHGKPHFGGSAGALGFSWSHSGDTALFAAGRGPIGFEVGVDVERVRPRARALELAARFFAPDETAWLSGLPPERVLAGFLALWTAKEAVLKAHGGGLSYGLHRAAFILGADGTPVPHAFDGDIAPAAGWQVQRLAMGEGLVAAVAWRGEPRKVRVFTIAL</sequence>